<dbReference type="EMBL" id="KZ819996">
    <property type="protein sequence ID" value="PWN49873.1"/>
    <property type="molecule type" value="Genomic_DNA"/>
</dbReference>
<gene>
    <name evidence="1" type="ORF">IE53DRAFT_387867</name>
</gene>
<proteinExistence type="predicted"/>
<dbReference type="Proteomes" id="UP000245626">
    <property type="component" value="Unassembled WGS sequence"/>
</dbReference>
<accession>A0ACD0NVM9</accession>
<keyword evidence="2" id="KW-1185">Reference proteome</keyword>
<sequence length="472" mass="51591">MQAAEEIDLESIHDFATKLAIQAGTALRTNAFHRSRQGHHPASKSKTKPTRRGKDCNDGNTLNVQEKDSSVDIVTDVDLQVEKLILERIRSAWPGHKIIAEETFSSSGGSKDYQIDDSPTWIVDPLDGTVNFTHLFPLICVSIGFTLKKLPVVGVIYAPLLSSMDPYSRTGSGGTLWSSVKGRGAYQSYPSLDPRSLADTTTLRYLVRSTACKEEEEEQEQEQAKVEGGGGGGGEEEEEEEEEGRVFKLPLQPKRPLPLTSPNGLLLASEWGKDRSDHDPQTSNLSRKVETFWNLACKNGGRQGKGGQVHGIRSLGSAALDLAFCASGSVDIFWEGGCWEWDVCAGIAILLESGGYVEDSNPPDPGSKLWLEGQEEEGGSNRMETSSPLPCSSESDDYEQRLRVSLGARRFLCIRSCSPLVSEGEGGDGGGEGVHENVESSLASQKRVVREIWRRTRGLNYSRPGIKYVDRS</sequence>
<name>A0ACD0NVM9_9BASI</name>
<evidence type="ECO:0000313" key="1">
    <source>
        <dbReference type="EMBL" id="PWN49873.1"/>
    </source>
</evidence>
<reference evidence="1 2" key="1">
    <citation type="journal article" date="2018" name="Mol. Biol. Evol.">
        <title>Broad Genomic Sampling Reveals a Smut Pathogenic Ancestry of the Fungal Clade Ustilaginomycotina.</title>
        <authorList>
            <person name="Kijpornyongpan T."/>
            <person name="Mondo S.J."/>
            <person name="Barry K."/>
            <person name="Sandor L."/>
            <person name="Lee J."/>
            <person name="Lipzen A."/>
            <person name="Pangilinan J."/>
            <person name="LaButti K."/>
            <person name="Hainaut M."/>
            <person name="Henrissat B."/>
            <person name="Grigoriev I.V."/>
            <person name="Spatafora J.W."/>
            <person name="Aime M.C."/>
        </authorList>
    </citation>
    <scope>NUCLEOTIDE SEQUENCE [LARGE SCALE GENOMIC DNA]</scope>
    <source>
        <strain evidence="1 2">SA 807</strain>
    </source>
</reference>
<organism evidence="1 2">
    <name type="scientific">Violaceomyces palustris</name>
    <dbReference type="NCBI Taxonomy" id="1673888"/>
    <lineage>
        <taxon>Eukaryota</taxon>
        <taxon>Fungi</taxon>
        <taxon>Dikarya</taxon>
        <taxon>Basidiomycota</taxon>
        <taxon>Ustilaginomycotina</taxon>
        <taxon>Ustilaginomycetes</taxon>
        <taxon>Violaceomycetales</taxon>
        <taxon>Violaceomycetaceae</taxon>
        <taxon>Violaceomyces</taxon>
    </lineage>
</organism>
<evidence type="ECO:0000313" key="2">
    <source>
        <dbReference type="Proteomes" id="UP000245626"/>
    </source>
</evidence>
<protein>
    <submittedName>
        <fullName evidence="1">Inositol monophosphatase</fullName>
    </submittedName>
</protein>